<dbReference type="InterPro" id="IPR050266">
    <property type="entry name" value="AB_hydrolase_sf"/>
</dbReference>
<reference evidence="2" key="1">
    <citation type="submission" date="2020-02" db="EMBL/GenBank/DDBJ databases">
        <authorList>
            <person name="Meier V. D."/>
        </authorList>
    </citation>
    <scope>NUCLEOTIDE SEQUENCE</scope>
    <source>
        <strain evidence="2">AVDCRST_MAG85</strain>
    </source>
</reference>
<name>A0A6J4T4V4_9ACTN</name>
<dbReference type="PRINTS" id="PR00412">
    <property type="entry name" value="EPOXHYDRLASE"/>
</dbReference>
<evidence type="ECO:0000313" key="2">
    <source>
        <dbReference type="EMBL" id="CAA9513500.1"/>
    </source>
</evidence>
<dbReference type="InterPro" id="IPR029058">
    <property type="entry name" value="AB_hydrolase_fold"/>
</dbReference>
<protein>
    <recommendedName>
        <fullName evidence="1">AB hydrolase-1 domain-containing protein</fullName>
    </recommendedName>
</protein>
<dbReference type="GO" id="GO:0003824">
    <property type="term" value="F:catalytic activity"/>
    <property type="evidence" value="ECO:0007669"/>
    <property type="project" value="InterPro"/>
</dbReference>
<evidence type="ECO:0000259" key="1">
    <source>
        <dbReference type="Pfam" id="PF00561"/>
    </source>
</evidence>
<dbReference type="InterPro" id="IPR000639">
    <property type="entry name" value="Epox_hydrolase-like"/>
</dbReference>
<dbReference type="EMBL" id="CADCVT010000268">
    <property type="protein sequence ID" value="CAA9513500.1"/>
    <property type="molecule type" value="Genomic_DNA"/>
</dbReference>
<proteinExistence type="predicted"/>
<dbReference type="InterPro" id="IPR000073">
    <property type="entry name" value="AB_hydrolase_1"/>
</dbReference>
<organism evidence="2">
    <name type="scientific">uncultured Solirubrobacteraceae bacterium</name>
    <dbReference type="NCBI Taxonomy" id="1162706"/>
    <lineage>
        <taxon>Bacteria</taxon>
        <taxon>Bacillati</taxon>
        <taxon>Actinomycetota</taxon>
        <taxon>Thermoleophilia</taxon>
        <taxon>Solirubrobacterales</taxon>
        <taxon>Solirubrobacteraceae</taxon>
        <taxon>environmental samples</taxon>
    </lineage>
</organism>
<dbReference type="PANTHER" id="PTHR43798">
    <property type="entry name" value="MONOACYLGLYCEROL LIPASE"/>
    <property type="match status" value="1"/>
</dbReference>
<gene>
    <name evidence="2" type="ORF">AVDCRST_MAG85-2477</name>
</gene>
<dbReference type="Gene3D" id="3.40.50.1820">
    <property type="entry name" value="alpha/beta hydrolase"/>
    <property type="match status" value="1"/>
</dbReference>
<dbReference type="SUPFAM" id="SSF53474">
    <property type="entry name" value="alpha/beta-Hydrolases"/>
    <property type="match status" value="1"/>
</dbReference>
<accession>A0A6J4T4V4</accession>
<feature type="domain" description="AB hydrolase-1" evidence="1">
    <location>
        <begin position="13"/>
        <end position="120"/>
    </location>
</feature>
<dbReference type="Pfam" id="PF00561">
    <property type="entry name" value="Abhydrolase_1"/>
    <property type="match status" value="1"/>
</dbReference>
<sequence length="246" mass="27040">MILNVAIDEGDGPPLVLLHGWPQHAGMWRHVVPTLSKRFRCIAPDLRGHGSSPAPRDGYDKPTLAQDVLDTMEELGIDKARFMGHDWGAFITSIMATDHPTRIERGLMLSAPAPWDASLDPRRLAGIAHMPIMASPLGPTVGPQLGKAILRGSGVPEADAEDYIAPLREPARRRAASQYYRQFLLQDLPNGLRSRPDKPEVPIKVVGGDRDPVCRWSSLDATFKGEGHFIVDKVPNKVIQQAEAFL</sequence>
<dbReference type="AlphaFoldDB" id="A0A6J4T4V4"/>